<evidence type="ECO:0000313" key="2">
    <source>
        <dbReference type="Proteomes" id="UP001220324"/>
    </source>
</evidence>
<proteinExistence type="predicted"/>
<organism evidence="1 2">
    <name type="scientific">Penicillium frequentans</name>
    <dbReference type="NCBI Taxonomy" id="3151616"/>
    <lineage>
        <taxon>Eukaryota</taxon>
        <taxon>Fungi</taxon>
        <taxon>Dikarya</taxon>
        <taxon>Ascomycota</taxon>
        <taxon>Pezizomycotina</taxon>
        <taxon>Eurotiomycetes</taxon>
        <taxon>Eurotiomycetidae</taxon>
        <taxon>Eurotiales</taxon>
        <taxon>Aspergillaceae</taxon>
        <taxon>Penicillium</taxon>
    </lineage>
</organism>
<keyword evidence="2" id="KW-1185">Reference proteome</keyword>
<name>A0AAD6GE90_9EURO</name>
<dbReference type="AlphaFoldDB" id="A0AAD6GE90"/>
<accession>A0AAD6GE90</accession>
<gene>
    <name evidence="1" type="ORF">N7494_008274</name>
</gene>
<dbReference type="Proteomes" id="UP001220324">
    <property type="component" value="Unassembled WGS sequence"/>
</dbReference>
<evidence type="ECO:0000313" key="1">
    <source>
        <dbReference type="EMBL" id="KAJ5538795.1"/>
    </source>
</evidence>
<comment type="caution">
    <text evidence="1">The sequence shown here is derived from an EMBL/GenBank/DDBJ whole genome shotgun (WGS) entry which is preliminary data.</text>
</comment>
<dbReference type="EMBL" id="JAQIZZ010000006">
    <property type="protein sequence ID" value="KAJ5538795.1"/>
    <property type="molecule type" value="Genomic_DNA"/>
</dbReference>
<protein>
    <submittedName>
        <fullName evidence="1">Uncharacterized protein</fullName>
    </submittedName>
</protein>
<reference evidence="1 2" key="1">
    <citation type="journal article" date="2023" name="IMA Fungus">
        <title>Comparative genomic study of the Penicillium genus elucidates a diverse pangenome and 15 lateral gene transfer events.</title>
        <authorList>
            <person name="Petersen C."/>
            <person name="Sorensen T."/>
            <person name="Nielsen M.R."/>
            <person name="Sondergaard T.E."/>
            <person name="Sorensen J.L."/>
            <person name="Fitzpatrick D.A."/>
            <person name="Frisvad J.C."/>
            <person name="Nielsen K.L."/>
        </authorList>
    </citation>
    <scope>NUCLEOTIDE SEQUENCE [LARGE SCALE GENOMIC DNA]</scope>
    <source>
        <strain evidence="1 2">IBT 35679</strain>
    </source>
</reference>
<sequence>MASEPILARAWRKEAVTTSSHAVWYAKAWLSSWHRVFADITIIFRSRILSRPSRVAALRRIGKHIEAITFKISHTAETFLPPVLDMVAGMEQTFAYMPQGHRTSSKITKYGSREMTKLLVRQYPPLFHASTDVPSFVQALSIMRNLRHLRINCGGQPPSHRYRRSVFLESLSLLSVHPGVALYLRPDMSFGASPASRKRWSQIRSLTIHMESFHHHAGLPTDHFKLLHAYLKSFPEPRRLVFHWEGERGLSPFPLATEPCLLYMIKADLSQHRPRQQRLFLIPLRFRHLEKMELANAITDASQIASFVYDHRHSLREFNFQNTTLRNGTWDDALAPLTQRRGQEPCIEAFKEDPVNVPIMLTPVDINQQQLQRVLCAAERQRGGIGSLAKARGSSGRKPII</sequence>